<dbReference type="Pfam" id="PF01327">
    <property type="entry name" value="Pep_deformylase"/>
    <property type="match status" value="1"/>
</dbReference>
<reference evidence="2" key="1">
    <citation type="journal article" date="2020" name="mSystems">
        <title>Genome- and Community-Level Interaction Insights into Carbon Utilization and Element Cycling Functions of Hydrothermarchaeota in Hydrothermal Sediment.</title>
        <authorList>
            <person name="Zhou Z."/>
            <person name="Liu Y."/>
            <person name="Xu W."/>
            <person name="Pan J."/>
            <person name="Luo Z.H."/>
            <person name="Li M."/>
        </authorList>
    </citation>
    <scope>NUCLEOTIDE SEQUENCE [LARGE SCALE GENOMIC DNA]</scope>
    <source>
        <strain evidence="3">HyVt-523</strain>
        <strain evidence="2">HyVt-570</strain>
    </source>
</reference>
<feature type="non-terminal residue" evidence="2">
    <location>
        <position position="41"/>
    </location>
</feature>
<dbReference type="GO" id="GO:0042586">
    <property type="term" value="F:peptide deformylase activity"/>
    <property type="evidence" value="ECO:0007669"/>
    <property type="project" value="UniProtKB-EC"/>
</dbReference>
<proteinExistence type="inferred from homology"/>
<evidence type="ECO:0000313" key="3">
    <source>
        <dbReference type="EMBL" id="HHO58067.1"/>
    </source>
</evidence>
<keyword evidence="2" id="KW-0378">Hydrolase</keyword>
<comment type="similarity">
    <text evidence="1">Belongs to the polypeptide deformylase family.</text>
</comment>
<dbReference type="Gene3D" id="3.90.45.10">
    <property type="entry name" value="Peptide deformylase"/>
    <property type="match status" value="1"/>
</dbReference>
<organism evidence="2">
    <name type="scientific">Oceanithermus profundus</name>
    <dbReference type="NCBI Taxonomy" id="187137"/>
    <lineage>
        <taxon>Bacteria</taxon>
        <taxon>Thermotogati</taxon>
        <taxon>Deinococcota</taxon>
        <taxon>Deinococci</taxon>
        <taxon>Thermales</taxon>
        <taxon>Thermaceae</taxon>
        <taxon>Oceanithermus</taxon>
    </lineage>
</organism>
<dbReference type="AlphaFoldDB" id="A0A7C4VC11"/>
<dbReference type="EMBL" id="DRNZ01000176">
    <property type="protein sequence ID" value="HHO58067.1"/>
    <property type="molecule type" value="Genomic_DNA"/>
</dbReference>
<dbReference type="Proteomes" id="UP000885759">
    <property type="component" value="Unassembled WGS sequence"/>
</dbReference>
<protein>
    <submittedName>
        <fullName evidence="2">Peptide deformylase</fullName>
        <ecNumber evidence="2">3.5.1.88</ecNumber>
    </submittedName>
</protein>
<dbReference type="InterPro" id="IPR036821">
    <property type="entry name" value="Peptide_deformylase_sf"/>
</dbReference>
<accession>A0A7C4VC11</accession>
<dbReference type="EMBL" id="DRPZ01000136">
    <property type="protein sequence ID" value="HGY09386.1"/>
    <property type="molecule type" value="Genomic_DNA"/>
</dbReference>
<comment type="caution">
    <text evidence="2">The sequence shown here is derived from an EMBL/GenBank/DDBJ whole genome shotgun (WGS) entry which is preliminary data.</text>
</comment>
<dbReference type="SUPFAM" id="SSF56420">
    <property type="entry name" value="Peptide deformylase"/>
    <property type="match status" value="1"/>
</dbReference>
<dbReference type="Proteomes" id="UP000886105">
    <property type="component" value="Unassembled WGS sequence"/>
</dbReference>
<dbReference type="InterPro" id="IPR023635">
    <property type="entry name" value="Peptide_deformylase"/>
</dbReference>
<gene>
    <name evidence="3" type="ORF">ENJ85_02735</name>
    <name evidence="2" type="ORF">ENK37_04940</name>
</gene>
<dbReference type="EC" id="3.5.1.88" evidence="2"/>
<evidence type="ECO:0000256" key="1">
    <source>
        <dbReference type="ARBA" id="ARBA00010759"/>
    </source>
</evidence>
<name>A0A7C4VC11_9DEIN</name>
<sequence>MAEVLPIRLYGDPVLRRKARPVQDFSDLAELAENMVETMFE</sequence>
<evidence type="ECO:0000313" key="2">
    <source>
        <dbReference type="EMBL" id="HGY09386.1"/>
    </source>
</evidence>